<organism evidence="2 3">
    <name type="scientific">Pedobacter albus</name>
    <dbReference type="NCBI Taxonomy" id="3113905"/>
    <lineage>
        <taxon>Bacteria</taxon>
        <taxon>Pseudomonadati</taxon>
        <taxon>Bacteroidota</taxon>
        <taxon>Sphingobacteriia</taxon>
        <taxon>Sphingobacteriales</taxon>
        <taxon>Sphingobacteriaceae</taxon>
        <taxon>Pedobacter</taxon>
    </lineage>
</organism>
<reference evidence="2 3" key="1">
    <citation type="submission" date="2024-01" db="EMBL/GenBank/DDBJ databases">
        <title>Pedobacter sp. nov., isolated from fresh soil.</title>
        <authorList>
            <person name="Le N.T.T."/>
        </authorList>
    </citation>
    <scope>NUCLEOTIDE SEQUENCE [LARGE SCALE GENOMIC DNA]</scope>
    <source>
        <strain evidence="2 3">KR3-3</strain>
    </source>
</reference>
<sequence>MIINSIALNATEKYGINERSKAELDALSNQVNDAEHDVEQLQAVVNSLNDKSIHFQGFLNNASSSKAQTLSNKTLLDQILQNALSLKENSKIALDEIAEADQKTIALSAEIKLVIDKLIYSATVIDKLRGMVLRAKSLIPYINDDVLQLLADAGTDANNAVGLALVALKSTLAAETANAEAEAASSLEYLQAVSLYEVLTIDQKEKETGTSQDCLKDLINAAYETAVITFDNASKASTETNHQLNKAKADLAKAQIKLKSLQLSLAAGTAAILSA</sequence>
<evidence type="ECO:0000313" key="3">
    <source>
        <dbReference type="Proteomes" id="UP001336835"/>
    </source>
</evidence>
<feature type="coiled-coil region" evidence="1">
    <location>
        <begin position="237"/>
        <end position="264"/>
    </location>
</feature>
<evidence type="ECO:0000256" key="1">
    <source>
        <dbReference type="SAM" id="Coils"/>
    </source>
</evidence>
<gene>
    <name evidence="2" type="ORF">VRU48_05235</name>
</gene>
<name>A0ABU7I5B1_9SPHI</name>
<comment type="caution">
    <text evidence="2">The sequence shown here is derived from an EMBL/GenBank/DDBJ whole genome shotgun (WGS) entry which is preliminary data.</text>
</comment>
<proteinExistence type="predicted"/>
<evidence type="ECO:0000313" key="2">
    <source>
        <dbReference type="EMBL" id="MEE1944501.1"/>
    </source>
</evidence>
<feature type="coiled-coil region" evidence="1">
    <location>
        <begin position="17"/>
        <end position="51"/>
    </location>
</feature>
<dbReference type="Proteomes" id="UP001336835">
    <property type="component" value="Unassembled WGS sequence"/>
</dbReference>
<keyword evidence="1" id="KW-0175">Coiled coil</keyword>
<dbReference type="RefSeq" id="WP_330106870.1">
    <property type="nucleotide sequence ID" value="NZ_JAZDQT010000001.1"/>
</dbReference>
<dbReference type="EMBL" id="JAZDQT010000001">
    <property type="protein sequence ID" value="MEE1944501.1"/>
    <property type="molecule type" value="Genomic_DNA"/>
</dbReference>
<accession>A0ABU7I5B1</accession>
<protein>
    <submittedName>
        <fullName evidence="2">Uncharacterized protein</fullName>
    </submittedName>
</protein>
<keyword evidence="3" id="KW-1185">Reference proteome</keyword>